<accession>A0A6J4UXB3</accession>
<dbReference type="GO" id="GO:0016884">
    <property type="term" value="F:carbon-nitrogen ligase activity, with glutamine as amido-N-donor"/>
    <property type="evidence" value="ECO:0007669"/>
    <property type="project" value="InterPro"/>
</dbReference>
<protein>
    <submittedName>
        <fullName evidence="2">Transamidase GatB domain protein</fullName>
    </submittedName>
</protein>
<dbReference type="EMBL" id="CADCWJ010000386">
    <property type="protein sequence ID" value="CAA9563034.1"/>
    <property type="molecule type" value="Genomic_DNA"/>
</dbReference>
<proteinExistence type="predicted"/>
<evidence type="ECO:0000313" key="2">
    <source>
        <dbReference type="EMBL" id="CAA9563034.1"/>
    </source>
</evidence>
<dbReference type="InterPro" id="IPR003789">
    <property type="entry name" value="Asn/Gln_tRNA_amidoTrase-B-like"/>
</dbReference>
<dbReference type="Pfam" id="PF09424">
    <property type="entry name" value="YqeY"/>
    <property type="match status" value="1"/>
</dbReference>
<dbReference type="InterPro" id="IPR042184">
    <property type="entry name" value="YqeY/Aim41_N"/>
</dbReference>
<dbReference type="Gene3D" id="1.10.10.410">
    <property type="match status" value="1"/>
</dbReference>
<dbReference type="AlphaFoldDB" id="A0A6J4UXB3"/>
<dbReference type="SUPFAM" id="SSF89095">
    <property type="entry name" value="GatB/YqeY motif"/>
    <property type="match status" value="1"/>
</dbReference>
<feature type="region of interest" description="Disordered" evidence="1">
    <location>
        <begin position="1"/>
        <end position="21"/>
    </location>
</feature>
<dbReference type="InterPro" id="IPR023168">
    <property type="entry name" value="GatB_Yqey_C_2"/>
</dbReference>
<reference evidence="2" key="1">
    <citation type="submission" date="2020-02" db="EMBL/GenBank/DDBJ databases">
        <authorList>
            <person name="Meier V. D."/>
        </authorList>
    </citation>
    <scope>NUCLEOTIDE SEQUENCE</scope>
    <source>
        <strain evidence="2">AVDCRST_MAG87</strain>
    </source>
</reference>
<name>A0A6J4UXB3_9BACT</name>
<dbReference type="Gene3D" id="1.10.1510.10">
    <property type="entry name" value="Uncharacterised protein YqeY/AIM41 PF09424, N-terminal domain"/>
    <property type="match status" value="1"/>
</dbReference>
<organism evidence="2">
    <name type="scientific">uncultured Thermomicrobiales bacterium</name>
    <dbReference type="NCBI Taxonomy" id="1645740"/>
    <lineage>
        <taxon>Bacteria</taxon>
        <taxon>Pseudomonadati</taxon>
        <taxon>Thermomicrobiota</taxon>
        <taxon>Thermomicrobia</taxon>
        <taxon>Thermomicrobiales</taxon>
        <taxon>environmental samples</taxon>
    </lineage>
</organism>
<dbReference type="PANTHER" id="PTHR28055">
    <property type="entry name" value="ALTERED INHERITANCE OF MITOCHONDRIA PROTEIN 41, MITOCHONDRIAL"/>
    <property type="match status" value="1"/>
</dbReference>
<gene>
    <name evidence="2" type="ORF">AVDCRST_MAG87-1728</name>
</gene>
<sequence length="154" mass="17104">MTQSLRDTLTADMKQAMRDRDNEARDTIRFLLSAVKSAEIDKREPLTGDEEIALLRSQAKQRRDSIAQFRAGKRDDLADREESQLAVLERYLPRQMTDEELETFVREGIAEAGATSPKDMGKVMGMLTRRSGGRVDGGRLSTAVRTALTSGVSG</sequence>
<dbReference type="PANTHER" id="PTHR28055:SF1">
    <property type="entry name" value="ALTERED INHERITANCE OF MITOCHONDRIA PROTEIN 41, MITOCHONDRIAL"/>
    <property type="match status" value="1"/>
</dbReference>
<evidence type="ECO:0000256" key="1">
    <source>
        <dbReference type="SAM" id="MobiDB-lite"/>
    </source>
</evidence>
<dbReference type="InterPro" id="IPR019004">
    <property type="entry name" value="YqeY/Aim41"/>
</dbReference>